<accession>A0A3B0TDF6</accession>
<name>A0A3B0TDF6_9ZZZZ</name>
<reference evidence="1" key="1">
    <citation type="submission" date="2018-06" db="EMBL/GenBank/DDBJ databases">
        <authorList>
            <person name="Zhirakovskaya E."/>
        </authorList>
    </citation>
    <scope>NUCLEOTIDE SEQUENCE</scope>
</reference>
<dbReference type="AlphaFoldDB" id="A0A3B0TDF6"/>
<dbReference type="EMBL" id="UOEN01000300">
    <property type="protein sequence ID" value="VAW16028.1"/>
    <property type="molecule type" value="Genomic_DNA"/>
</dbReference>
<sequence>MKINNVYKGVLGISFLVVLVLLAGCTKVKHLDQLMTLKGLADSHKDMAEYVDKKDQLFVLLKEKIESNELETERLKKSILKEFGEPILKRSVYDQEFIRELWLYRYQTRYFEGSKVYLYFDDQNKLLDWKIEGGLDE</sequence>
<proteinExistence type="predicted"/>
<protein>
    <recommendedName>
        <fullName evidence="2">Lipoprotein</fullName>
    </recommendedName>
</protein>
<gene>
    <name evidence="1" type="ORF">MNBD_BACTEROID05-792</name>
</gene>
<evidence type="ECO:0008006" key="2">
    <source>
        <dbReference type="Google" id="ProtNLM"/>
    </source>
</evidence>
<dbReference type="PROSITE" id="PS51257">
    <property type="entry name" value="PROKAR_LIPOPROTEIN"/>
    <property type="match status" value="1"/>
</dbReference>
<organism evidence="1">
    <name type="scientific">hydrothermal vent metagenome</name>
    <dbReference type="NCBI Taxonomy" id="652676"/>
    <lineage>
        <taxon>unclassified sequences</taxon>
        <taxon>metagenomes</taxon>
        <taxon>ecological metagenomes</taxon>
    </lineage>
</organism>
<evidence type="ECO:0000313" key="1">
    <source>
        <dbReference type="EMBL" id="VAW16028.1"/>
    </source>
</evidence>